<dbReference type="EMBL" id="LAZR01026267">
    <property type="protein sequence ID" value="KKL69268.1"/>
    <property type="molecule type" value="Genomic_DNA"/>
</dbReference>
<name>A0A0F9E5L0_9ZZZZ</name>
<feature type="non-terminal residue" evidence="1">
    <location>
        <position position="1"/>
    </location>
</feature>
<dbReference type="SUPFAM" id="SSF53850">
    <property type="entry name" value="Periplasmic binding protein-like II"/>
    <property type="match status" value="1"/>
</dbReference>
<proteinExistence type="predicted"/>
<sequence>PTETPPAGQTPVTGAAQGATLDVFMAAHTGFYRLAGQDFEQANDASLNYTVEQFGLMPTVLTPAFEAGGHSWDVVYIWRAWVEQYRQFLTPLNEVGLQVDSSDFRWEALEASRALDGQFYGLPSNVYTYVLYGNKKRLAEVGVSELPTKYSDFVDLTKELTGDGKLGYTDGWAPLYLQPKWNVWLHLNGGRLYSEGEVGDVLFNTPEAMQATQDMKDLLAVMPAESPISPWGIYDVEAKKLFFNETAAMIIDYQHIWYEGQDPNVSEIGEGNVMVGLIPGGKPGGPVSGGQSVGECFAIPKTSDKKEAALELVKFYSSPEAQLGLFTRRPEIFAFDPAEESGYPPHRSLYTDPSIPAADQPNIDVTLAQSEFPGFRYGTRPAYQAIADTIEAAVSAALLGEKDVEDAHNETQAALDEIVAGEVL</sequence>
<comment type="caution">
    <text evidence="1">The sequence shown here is derived from an EMBL/GenBank/DDBJ whole genome shotgun (WGS) entry which is preliminary data.</text>
</comment>
<dbReference type="Gene3D" id="3.40.190.10">
    <property type="entry name" value="Periplasmic binding protein-like II"/>
    <property type="match status" value="1"/>
</dbReference>
<dbReference type="PANTHER" id="PTHR43649">
    <property type="entry name" value="ARABINOSE-BINDING PROTEIN-RELATED"/>
    <property type="match status" value="1"/>
</dbReference>
<organism evidence="1">
    <name type="scientific">marine sediment metagenome</name>
    <dbReference type="NCBI Taxonomy" id="412755"/>
    <lineage>
        <taxon>unclassified sequences</taxon>
        <taxon>metagenomes</taxon>
        <taxon>ecological metagenomes</taxon>
    </lineage>
</organism>
<dbReference type="Pfam" id="PF01547">
    <property type="entry name" value="SBP_bac_1"/>
    <property type="match status" value="1"/>
</dbReference>
<evidence type="ECO:0008006" key="2">
    <source>
        <dbReference type="Google" id="ProtNLM"/>
    </source>
</evidence>
<evidence type="ECO:0000313" key="1">
    <source>
        <dbReference type="EMBL" id="KKL69268.1"/>
    </source>
</evidence>
<accession>A0A0F9E5L0</accession>
<gene>
    <name evidence="1" type="ORF">LCGC14_2116650</name>
</gene>
<dbReference type="AlphaFoldDB" id="A0A0F9E5L0"/>
<reference evidence="1" key="1">
    <citation type="journal article" date="2015" name="Nature">
        <title>Complex archaea that bridge the gap between prokaryotes and eukaryotes.</title>
        <authorList>
            <person name="Spang A."/>
            <person name="Saw J.H."/>
            <person name="Jorgensen S.L."/>
            <person name="Zaremba-Niedzwiedzka K."/>
            <person name="Martijn J."/>
            <person name="Lind A.E."/>
            <person name="van Eijk R."/>
            <person name="Schleper C."/>
            <person name="Guy L."/>
            <person name="Ettema T.J."/>
        </authorList>
    </citation>
    <scope>NUCLEOTIDE SEQUENCE</scope>
</reference>
<dbReference type="PANTHER" id="PTHR43649:SF12">
    <property type="entry name" value="DIACETYLCHITOBIOSE BINDING PROTEIN DASA"/>
    <property type="match status" value="1"/>
</dbReference>
<dbReference type="InterPro" id="IPR050490">
    <property type="entry name" value="Bact_solute-bd_prot1"/>
</dbReference>
<dbReference type="InterPro" id="IPR006059">
    <property type="entry name" value="SBP"/>
</dbReference>
<protein>
    <recommendedName>
        <fullName evidence="2">Extracellular solute-binding protein</fullName>
    </recommendedName>
</protein>